<evidence type="ECO:0000313" key="2">
    <source>
        <dbReference type="EMBL" id="KZD29922.1"/>
    </source>
</evidence>
<dbReference type="AlphaFoldDB" id="A0A164D5Z7"/>
<evidence type="ECO:0000256" key="1">
    <source>
        <dbReference type="SAM" id="Coils"/>
    </source>
</evidence>
<evidence type="ECO:0000313" key="3">
    <source>
        <dbReference type="Proteomes" id="UP000076501"/>
    </source>
</evidence>
<dbReference type="PATRIC" id="fig|1396.539.peg.1380"/>
<proteinExistence type="predicted"/>
<organism evidence="2 3">
    <name type="scientific">Bacillus cereus</name>
    <dbReference type="NCBI Taxonomy" id="1396"/>
    <lineage>
        <taxon>Bacteria</taxon>
        <taxon>Bacillati</taxon>
        <taxon>Bacillota</taxon>
        <taxon>Bacilli</taxon>
        <taxon>Bacillales</taxon>
        <taxon>Bacillaceae</taxon>
        <taxon>Bacillus</taxon>
        <taxon>Bacillus cereus group</taxon>
    </lineage>
</organism>
<comment type="caution">
    <text evidence="2">The sequence shown here is derived from an EMBL/GenBank/DDBJ whole genome shotgun (WGS) entry which is preliminary data.</text>
</comment>
<gene>
    <name evidence="2" type="ORF">B4082_4276</name>
</gene>
<sequence length="80" mass="9795">MRKKVRKSFKQLLIENKQSLLNNKENMKEIEERIEKRHVAYSGASNFYFILKKRYFSLDLCKYARYFYSVFLSILLIFRG</sequence>
<dbReference type="Pfam" id="PF13040">
    <property type="entry name" value="Fur_reg_FbpB"/>
    <property type="match status" value="1"/>
</dbReference>
<dbReference type="Proteomes" id="UP000076501">
    <property type="component" value="Unassembled WGS sequence"/>
</dbReference>
<name>A0A164D5Z7_BACCE</name>
<feature type="coiled-coil region" evidence="1">
    <location>
        <begin position="10"/>
        <end position="37"/>
    </location>
</feature>
<accession>A0A164D5Z7</accession>
<reference evidence="2 3" key="1">
    <citation type="submission" date="2015-09" db="EMBL/GenBank/DDBJ databases">
        <title>Bacillus cereus food isolates.</title>
        <authorList>
            <person name="Boekhorst J."/>
        </authorList>
    </citation>
    <scope>NUCLEOTIDE SEQUENCE [LARGE SCALE GENOMIC DNA]</scope>
    <source>
        <strain evidence="2 3">B4082</strain>
    </source>
</reference>
<dbReference type="EMBL" id="LJKA01000064">
    <property type="protein sequence ID" value="KZD29922.1"/>
    <property type="molecule type" value="Genomic_DNA"/>
</dbReference>
<evidence type="ECO:0008006" key="4">
    <source>
        <dbReference type="Google" id="ProtNLM"/>
    </source>
</evidence>
<dbReference type="InterPro" id="IPR025004">
    <property type="entry name" value="SenN/SenS"/>
</dbReference>
<protein>
    <recommendedName>
        <fullName evidence="4">FbpB family small basic protein</fullName>
    </recommendedName>
</protein>
<keyword evidence="1" id="KW-0175">Coiled coil</keyword>